<evidence type="ECO:0000313" key="2">
    <source>
        <dbReference type="Proteomes" id="UP000662373"/>
    </source>
</evidence>
<reference evidence="1 2" key="1">
    <citation type="submission" date="2020-09" db="EMBL/GenBank/DDBJ databases">
        <title>Draft genome of Gelidibacter salicanalis PAMC21136.</title>
        <authorList>
            <person name="Park H."/>
        </authorList>
    </citation>
    <scope>NUCLEOTIDE SEQUENCE [LARGE SCALE GENOMIC DNA]</scope>
    <source>
        <strain evidence="1 2">PAMC21136</strain>
    </source>
</reference>
<name>A0A934KSZ4_9FLAO</name>
<sequence length="150" mass="17918">MVKTNVHFPTDHNLLWDAARKCIEIGCSLAKTQNMEGWRKALDWKKRVKIEFRKLQKTKRSGGRNKELRLKYATENYLDITKILQKKMVEFQAVFAPKTLAQELAFIELEYYLEMLIKHMDLVERRLVKGEKIPHNEKVFSLFEPHTKWI</sequence>
<protein>
    <submittedName>
        <fullName evidence="1">ISNCY family transposase</fullName>
    </submittedName>
</protein>
<evidence type="ECO:0000313" key="1">
    <source>
        <dbReference type="EMBL" id="MBJ7883029.1"/>
    </source>
</evidence>
<comment type="caution">
    <text evidence="1">The sequence shown here is derived from an EMBL/GenBank/DDBJ whole genome shotgun (WGS) entry which is preliminary data.</text>
</comment>
<organism evidence="1 2">
    <name type="scientific">Gelidibacter salicanalis</name>
    <dbReference type="NCBI Taxonomy" id="291193"/>
    <lineage>
        <taxon>Bacteria</taxon>
        <taxon>Pseudomonadati</taxon>
        <taxon>Bacteroidota</taxon>
        <taxon>Flavobacteriia</taxon>
        <taxon>Flavobacteriales</taxon>
        <taxon>Flavobacteriaceae</taxon>
        <taxon>Gelidibacter</taxon>
    </lineage>
</organism>
<dbReference type="EMBL" id="JAEHJZ010000072">
    <property type="protein sequence ID" value="MBJ7883029.1"/>
    <property type="molecule type" value="Genomic_DNA"/>
</dbReference>
<dbReference type="AlphaFoldDB" id="A0A934KSZ4"/>
<accession>A0A934KSZ4</accession>
<feature type="non-terminal residue" evidence="1">
    <location>
        <position position="150"/>
    </location>
</feature>
<dbReference type="Proteomes" id="UP000662373">
    <property type="component" value="Unassembled WGS sequence"/>
</dbReference>
<proteinExistence type="predicted"/>
<keyword evidence="2" id="KW-1185">Reference proteome</keyword>
<gene>
    <name evidence="1" type="ORF">JEM65_20555</name>
</gene>